<protein>
    <submittedName>
        <fullName evidence="2">XRE family transcriptional regulator</fullName>
    </submittedName>
</protein>
<keyword evidence="3" id="KW-1185">Reference proteome</keyword>
<accession>A0ABT6JXE6</accession>
<dbReference type="RefSeq" id="WP_280580108.1">
    <property type="nucleotide sequence ID" value="NZ_JARXRO010000020.1"/>
</dbReference>
<dbReference type="EMBL" id="JARXRO010000020">
    <property type="protein sequence ID" value="MDH5835361.1"/>
    <property type="molecule type" value="Genomic_DNA"/>
</dbReference>
<dbReference type="SUPFAM" id="SSF47413">
    <property type="entry name" value="lambda repressor-like DNA-binding domains"/>
    <property type="match status" value="1"/>
</dbReference>
<gene>
    <name evidence="2" type="ORF">QFW81_15720</name>
</gene>
<dbReference type="InterPro" id="IPR039554">
    <property type="entry name" value="HigA2-like_HTH"/>
</dbReference>
<organism evidence="2 3">
    <name type="scientific">Luteimonas kalidii</name>
    <dbReference type="NCBI Taxonomy" id="3042025"/>
    <lineage>
        <taxon>Bacteria</taxon>
        <taxon>Pseudomonadati</taxon>
        <taxon>Pseudomonadota</taxon>
        <taxon>Gammaproteobacteria</taxon>
        <taxon>Lysobacterales</taxon>
        <taxon>Lysobacteraceae</taxon>
        <taxon>Luteimonas</taxon>
    </lineage>
</organism>
<evidence type="ECO:0000313" key="2">
    <source>
        <dbReference type="EMBL" id="MDH5835361.1"/>
    </source>
</evidence>
<dbReference type="Pfam" id="PF13744">
    <property type="entry name" value="HTH_37"/>
    <property type="match status" value="1"/>
</dbReference>
<evidence type="ECO:0000259" key="1">
    <source>
        <dbReference type="Pfam" id="PF13744"/>
    </source>
</evidence>
<comment type="caution">
    <text evidence="2">The sequence shown here is derived from an EMBL/GenBank/DDBJ whole genome shotgun (WGS) entry which is preliminary data.</text>
</comment>
<evidence type="ECO:0000313" key="3">
    <source>
        <dbReference type="Proteomes" id="UP001156873"/>
    </source>
</evidence>
<dbReference type="InterPro" id="IPR010982">
    <property type="entry name" value="Lambda_DNA-bd_dom_sf"/>
</dbReference>
<dbReference type="Proteomes" id="UP001156873">
    <property type="component" value="Unassembled WGS sequence"/>
</dbReference>
<proteinExistence type="predicted"/>
<name>A0ABT6JXE6_9GAMM</name>
<sequence length="57" mass="6434">MIQGHGWTPAETAHYSSIDPYRVENLLRGSISRFSLDALVDIAAKLGQQVRIRLEPR</sequence>
<reference evidence="2 3" key="1">
    <citation type="submission" date="2023-04" db="EMBL/GenBank/DDBJ databases">
        <title>Luteimonas sp. M1R5S59.</title>
        <authorList>
            <person name="Sun J.-Q."/>
        </authorList>
    </citation>
    <scope>NUCLEOTIDE SEQUENCE [LARGE SCALE GENOMIC DNA]</scope>
    <source>
        <strain evidence="2 3">M1R5S59</strain>
    </source>
</reference>
<feature type="domain" description="HigA2-like helix-turn-helix" evidence="1">
    <location>
        <begin position="1"/>
        <end position="54"/>
    </location>
</feature>
<dbReference type="Gene3D" id="1.10.260.40">
    <property type="entry name" value="lambda repressor-like DNA-binding domains"/>
    <property type="match status" value="1"/>
</dbReference>